<dbReference type="RefSeq" id="WP_080914851.1">
    <property type="nucleotide sequence ID" value="NZ_CP020472.1"/>
</dbReference>
<name>A0ABN4Y929_9GAMM</name>
<dbReference type="InterPro" id="IPR020103">
    <property type="entry name" value="PsdUridine_synth_cat_dom_sf"/>
</dbReference>
<dbReference type="InterPro" id="IPR006224">
    <property type="entry name" value="PsdUridine_synth_RluA-like_CS"/>
</dbReference>
<dbReference type="PROSITE" id="PS01129">
    <property type="entry name" value="PSI_RLU"/>
    <property type="match status" value="1"/>
</dbReference>
<reference evidence="2 3" key="1">
    <citation type="submission" date="2017-03" db="EMBL/GenBank/DDBJ databases">
        <title>Genome sequencing of Shewanella japonica KCTC 22435.</title>
        <authorList>
            <person name="Kim K.M."/>
        </authorList>
    </citation>
    <scope>NUCLEOTIDE SEQUENCE [LARGE SCALE GENOMIC DNA]</scope>
    <source>
        <strain evidence="2 3">KCTC 22435</strain>
    </source>
</reference>
<evidence type="ECO:0000313" key="2">
    <source>
        <dbReference type="EMBL" id="ARD20956.1"/>
    </source>
</evidence>
<protein>
    <submittedName>
        <fullName evidence="2">Pseudouridine synthase</fullName>
    </submittedName>
</protein>
<sequence>MSAEHAAKAAQPSYIVLPQSQTTPETVLAFLVSHFKQIPESVWIKRVVEGKVHWADGEPVTQTTKYRPATRVYYYREVESETKIPFQQQILHQDEHCILVFKPHFLPVTPSGNFVNECLIHRLRIATGIDTISPAHRLDRPTAGVILMTVNPESRHAYHALFTDGKINKQYQAIAKLTPELLTRHEQGKLSLPLKWTVKNRMVRSTPSFLMKITEGEANTHSEIRLIAVNGSRGLFELSPITGKMHQLRVHMMSLGMPLENDTNYPRLQPKAADDFTKPLRLIAKSLTFEDPFSQQMMSVNCEGYDAEFGLGKN</sequence>
<keyword evidence="3" id="KW-1185">Reference proteome</keyword>
<dbReference type="Gene3D" id="3.30.2350.10">
    <property type="entry name" value="Pseudouridine synthase"/>
    <property type="match status" value="1"/>
</dbReference>
<feature type="domain" description="Pseudouridine synthase RsuA/RluA-like" evidence="1">
    <location>
        <begin position="97"/>
        <end position="252"/>
    </location>
</feature>
<dbReference type="InterPro" id="IPR006145">
    <property type="entry name" value="PsdUridine_synth_RsuA/RluA"/>
</dbReference>
<dbReference type="SUPFAM" id="SSF55120">
    <property type="entry name" value="Pseudouridine synthase"/>
    <property type="match status" value="1"/>
</dbReference>
<dbReference type="Proteomes" id="UP000191820">
    <property type="component" value="Chromosome"/>
</dbReference>
<organism evidence="2 3">
    <name type="scientific">Shewanella japonica</name>
    <dbReference type="NCBI Taxonomy" id="93973"/>
    <lineage>
        <taxon>Bacteria</taxon>
        <taxon>Pseudomonadati</taxon>
        <taxon>Pseudomonadota</taxon>
        <taxon>Gammaproteobacteria</taxon>
        <taxon>Alteromonadales</taxon>
        <taxon>Shewanellaceae</taxon>
        <taxon>Shewanella</taxon>
    </lineage>
</organism>
<dbReference type="InterPro" id="IPR050188">
    <property type="entry name" value="RluA_PseudoU_synthase"/>
</dbReference>
<dbReference type="PANTHER" id="PTHR21600">
    <property type="entry name" value="MITOCHONDRIAL RNA PSEUDOURIDINE SYNTHASE"/>
    <property type="match status" value="1"/>
</dbReference>
<accession>A0ABN4Y929</accession>
<dbReference type="EMBL" id="CP020472">
    <property type="protein sequence ID" value="ARD20956.1"/>
    <property type="molecule type" value="Genomic_DNA"/>
</dbReference>
<dbReference type="PANTHER" id="PTHR21600:SF84">
    <property type="entry name" value="PSEUDOURIDINE SYNTHASE RSUA_RLUA-LIKE DOMAIN-CONTAINING PROTEIN"/>
    <property type="match status" value="1"/>
</dbReference>
<evidence type="ECO:0000313" key="3">
    <source>
        <dbReference type="Proteomes" id="UP000191820"/>
    </source>
</evidence>
<dbReference type="Pfam" id="PF00849">
    <property type="entry name" value="PseudoU_synth_2"/>
    <property type="match status" value="1"/>
</dbReference>
<evidence type="ECO:0000259" key="1">
    <source>
        <dbReference type="Pfam" id="PF00849"/>
    </source>
</evidence>
<gene>
    <name evidence="2" type="ORF">SJ2017_0618</name>
</gene>
<proteinExistence type="predicted"/>